<evidence type="ECO:0000256" key="1">
    <source>
        <dbReference type="ARBA" id="ARBA00022723"/>
    </source>
</evidence>
<keyword evidence="5" id="KW-0175">Coiled coil</keyword>
<dbReference type="PROSITE" id="PS50089">
    <property type="entry name" value="ZF_RING_2"/>
    <property type="match status" value="1"/>
</dbReference>
<feature type="domain" description="RING-type" evidence="6">
    <location>
        <begin position="127"/>
        <end position="167"/>
    </location>
</feature>
<dbReference type="OrthoDB" id="1878647at2759"/>
<evidence type="ECO:0000256" key="4">
    <source>
        <dbReference type="PROSITE-ProRule" id="PRU00175"/>
    </source>
</evidence>
<dbReference type="SMART" id="SM00184">
    <property type="entry name" value="RING"/>
    <property type="match status" value="1"/>
</dbReference>
<evidence type="ECO:0000313" key="8">
    <source>
        <dbReference type="Proteomes" id="UP000001307"/>
    </source>
</evidence>
<evidence type="ECO:0000259" key="6">
    <source>
        <dbReference type="PROSITE" id="PS50089"/>
    </source>
</evidence>
<dbReference type="Proteomes" id="UP000001307">
    <property type="component" value="Unassembled WGS sequence"/>
</dbReference>
<feature type="coiled-coil region" evidence="5">
    <location>
        <begin position="50"/>
        <end position="101"/>
    </location>
</feature>
<name>E4X7G9_OIKDI</name>
<dbReference type="Pfam" id="PF14634">
    <property type="entry name" value="zf-RING_5"/>
    <property type="match status" value="1"/>
</dbReference>
<keyword evidence="2 4" id="KW-0863">Zinc-finger</keyword>
<dbReference type="InterPro" id="IPR001841">
    <property type="entry name" value="Znf_RING"/>
</dbReference>
<sequence length="181" mass="21257">MDLKCEKFENALAVYVEKKEQREESQKILTAAFQDAVSFMNYTDGINEKFEELKNLMNKHQINIRQEKESEKKMESEKAIFEEAKREFARQEEKRDEIQSELSSSLSVVGKSLGLKEELEHNGRDKCNVCFEKYNTIDRHFCVLNCGHPTCQKCLSEMPEKHCPICREPFTEDSIIKLFFN</sequence>
<evidence type="ECO:0000256" key="5">
    <source>
        <dbReference type="SAM" id="Coils"/>
    </source>
</evidence>
<evidence type="ECO:0000313" key="7">
    <source>
        <dbReference type="EMBL" id="CBY18641.1"/>
    </source>
</evidence>
<evidence type="ECO:0000256" key="2">
    <source>
        <dbReference type="ARBA" id="ARBA00022771"/>
    </source>
</evidence>
<accession>E4X7G9</accession>
<dbReference type="InParanoid" id="E4X7G9"/>
<proteinExistence type="predicted"/>
<reference evidence="7" key="1">
    <citation type="journal article" date="2010" name="Science">
        <title>Plasticity of animal genome architecture unmasked by rapid evolution of a pelagic tunicate.</title>
        <authorList>
            <person name="Denoeud F."/>
            <person name="Henriet S."/>
            <person name="Mungpakdee S."/>
            <person name="Aury J.M."/>
            <person name="Da Silva C."/>
            <person name="Brinkmann H."/>
            <person name="Mikhaleva J."/>
            <person name="Olsen L.C."/>
            <person name="Jubin C."/>
            <person name="Canestro C."/>
            <person name="Bouquet J.M."/>
            <person name="Danks G."/>
            <person name="Poulain J."/>
            <person name="Campsteijn C."/>
            <person name="Adamski M."/>
            <person name="Cross I."/>
            <person name="Yadetie F."/>
            <person name="Muffato M."/>
            <person name="Louis A."/>
            <person name="Butcher S."/>
            <person name="Tsagkogeorga G."/>
            <person name="Konrad A."/>
            <person name="Singh S."/>
            <person name="Jensen M.F."/>
            <person name="Cong E.H."/>
            <person name="Eikeseth-Otteraa H."/>
            <person name="Noel B."/>
            <person name="Anthouard V."/>
            <person name="Porcel B.M."/>
            <person name="Kachouri-Lafond R."/>
            <person name="Nishino A."/>
            <person name="Ugolini M."/>
            <person name="Chourrout P."/>
            <person name="Nishida H."/>
            <person name="Aasland R."/>
            <person name="Huzurbazar S."/>
            <person name="Westhof E."/>
            <person name="Delsuc F."/>
            <person name="Lehrach H."/>
            <person name="Reinhardt R."/>
            <person name="Weissenbach J."/>
            <person name="Roy S.W."/>
            <person name="Artiguenave F."/>
            <person name="Postlethwait J.H."/>
            <person name="Manak J.R."/>
            <person name="Thompson E.M."/>
            <person name="Jaillon O."/>
            <person name="Du Pasquier L."/>
            <person name="Boudinot P."/>
            <person name="Liberles D.A."/>
            <person name="Volff J.N."/>
            <person name="Philippe H."/>
            <person name="Lenhard B."/>
            <person name="Roest Crollius H."/>
            <person name="Wincker P."/>
            <person name="Chourrout D."/>
        </authorList>
    </citation>
    <scope>NUCLEOTIDE SEQUENCE [LARGE SCALE GENOMIC DNA]</scope>
</reference>
<protein>
    <recommendedName>
        <fullName evidence="6">RING-type domain-containing protein</fullName>
    </recommendedName>
</protein>
<organism evidence="7">
    <name type="scientific">Oikopleura dioica</name>
    <name type="common">Tunicate</name>
    <dbReference type="NCBI Taxonomy" id="34765"/>
    <lineage>
        <taxon>Eukaryota</taxon>
        <taxon>Metazoa</taxon>
        <taxon>Chordata</taxon>
        <taxon>Tunicata</taxon>
        <taxon>Appendicularia</taxon>
        <taxon>Copelata</taxon>
        <taxon>Oikopleuridae</taxon>
        <taxon>Oikopleura</taxon>
    </lineage>
</organism>
<dbReference type="EMBL" id="FN653028">
    <property type="protein sequence ID" value="CBY18641.1"/>
    <property type="molecule type" value="Genomic_DNA"/>
</dbReference>
<keyword evidence="1" id="KW-0479">Metal-binding</keyword>
<keyword evidence="3" id="KW-0862">Zinc</keyword>
<keyword evidence="8" id="KW-1185">Reference proteome</keyword>
<dbReference type="SUPFAM" id="SSF57850">
    <property type="entry name" value="RING/U-box"/>
    <property type="match status" value="1"/>
</dbReference>
<evidence type="ECO:0000256" key="3">
    <source>
        <dbReference type="ARBA" id="ARBA00022833"/>
    </source>
</evidence>
<dbReference type="InterPro" id="IPR013083">
    <property type="entry name" value="Znf_RING/FYVE/PHD"/>
</dbReference>
<dbReference type="AlphaFoldDB" id="E4X7G9"/>
<dbReference type="GO" id="GO:0008270">
    <property type="term" value="F:zinc ion binding"/>
    <property type="evidence" value="ECO:0007669"/>
    <property type="project" value="UniProtKB-KW"/>
</dbReference>
<gene>
    <name evidence="7" type="ORF">GSOID_T00003504001</name>
</gene>
<dbReference type="Gene3D" id="3.30.40.10">
    <property type="entry name" value="Zinc/RING finger domain, C3HC4 (zinc finger)"/>
    <property type="match status" value="1"/>
</dbReference>